<dbReference type="EMBL" id="CP003156">
    <property type="protein sequence ID" value="AEV32177.1"/>
    <property type="molecule type" value="Genomic_DNA"/>
</dbReference>
<dbReference type="Proteomes" id="UP000005631">
    <property type="component" value="Chromosome"/>
</dbReference>
<dbReference type="KEGG" id="oho:Oweho_1172"/>
<protein>
    <submittedName>
        <fullName evidence="1">Uncharacterized protein</fullName>
    </submittedName>
</protein>
<dbReference type="AlphaFoldDB" id="G8R5D2"/>
<evidence type="ECO:0000313" key="1">
    <source>
        <dbReference type="EMBL" id="AEV32177.1"/>
    </source>
</evidence>
<dbReference type="HOGENOM" id="CLU_972025_0_0_10"/>
<reference evidence="1 2" key="1">
    <citation type="journal article" date="2012" name="Stand. Genomic Sci.">
        <title>Genome sequence of the orange-pigmented seawater bacterium Owenweeksia hongkongensis type strain (UST20020801(T)).</title>
        <authorList>
            <person name="Riedel T."/>
            <person name="Held B."/>
            <person name="Nolan M."/>
            <person name="Lucas S."/>
            <person name="Lapidus A."/>
            <person name="Tice H."/>
            <person name="Del Rio T.G."/>
            <person name="Cheng J.F."/>
            <person name="Han C."/>
            <person name="Tapia R."/>
            <person name="Goodwin L.A."/>
            <person name="Pitluck S."/>
            <person name="Liolios K."/>
            <person name="Mavromatis K."/>
            <person name="Pagani I."/>
            <person name="Ivanova N."/>
            <person name="Mikhailova N."/>
            <person name="Pati A."/>
            <person name="Chen A."/>
            <person name="Palaniappan K."/>
            <person name="Rohde M."/>
            <person name="Tindall B.J."/>
            <person name="Detter J.C."/>
            <person name="Goker M."/>
            <person name="Woyke T."/>
            <person name="Bristow J."/>
            <person name="Eisen J.A."/>
            <person name="Markowitz V."/>
            <person name="Hugenholtz P."/>
            <person name="Klenk H.P."/>
            <person name="Kyrpides N.C."/>
        </authorList>
    </citation>
    <scope>NUCLEOTIDE SEQUENCE</scope>
    <source>
        <strain evidence="2">DSM 17368 / JCM 12287 / NRRL B-23963</strain>
    </source>
</reference>
<sequence length="279" mass="32375">MKKLAMLLIRGSGSPGFESQEEFLNKFFKQLQRKGMPREAIEYEFLDWYTPLESQQLELLKRLEKSETPVKGMALRTFLLTNIADLINYRGGSVFNSISYLEVHKAVHKNIKDLQARVAPDTPLVIIASSMGTEIINNHIWDRQHWADKHNNEPDPFGSTPFERLETLIGFFTLGNNIPIFASTYNLDDLQPISFPGKALTNQHKARSFWENIYDKNDPMGYPIKFINTNYKLSPLKDIEINVGGLLTFWNLGSHLKYWSSNRLRKHIVNRVYNLWEIL</sequence>
<dbReference type="RefSeq" id="WP_014201537.1">
    <property type="nucleotide sequence ID" value="NC_016599.1"/>
</dbReference>
<organism evidence="1 2">
    <name type="scientific">Owenweeksia hongkongensis (strain DSM 17368 / CIP 108786 / JCM 12287 / NRRL B-23963 / UST20020801)</name>
    <dbReference type="NCBI Taxonomy" id="926562"/>
    <lineage>
        <taxon>Bacteria</taxon>
        <taxon>Pseudomonadati</taxon>
        <taxon>Bacteroidota</taxon>
        <taxon>Flavobacteriia</taxon>
        <taxon>Flavobacteriales</taxon>
        <taxon>Owenweeksiaceae</taxon>
        <taxon>Owenweeksia</taxon>
    </lineage>
</organism>
<accession>G8R5D2</accession>
<dbReference type="OrthoDB" id="70513at2"/>
<gene>
    <name evidence="1" type="ordered locus">Oweho_1172</name>
</gene>
<name>G8R5D2_OWEHD</name>
<proteinExistence type="predicted"/>
<evidence type="ECO:0000313" key="2">
    <source>
        <dbReference type="Proteomes" id="UP000005631"/>
    </source>
</evidence>
<dbReference type="eggNOG" id="ENOG5031SU3">
    <property type="taxonomic scope" value="Bacteria"/>
</dbReference>
<dbReference type="STRING" id="926562.Oweho_1172"/>
<keyword evidence="2" id="KW-1185">Reference proteome</keyword>